<evidence type="ECO:0000256" key="1">
    <source>
        <dbReference type="ARBA" id="ARBA00009458"/>
    </source>
</evidence>
<reference evidence="6" key="1">
    <citation type="submission" date="2022-11" db="UniProtKB">
        <authorList>
            <consortium name="WormBaseParasite"/>
        </authorList>
    </citation>
    <scope>IDENTIFICATION</scope>
</reference>
<evidence type="ECO:0000259" key="4">
    <source>
        <dbReference type="SMART" id="SM00337"/>
    </source>
</evidence>
<dbReference type="InterPro" id="IPR026298">
    <property type="entry name" value="Bcl-2_fam"/>
</dbReference>
<accession>A0A915PVC6</accession>
<dbReference type="GO" id="GO:0001836">
    <property type="term" value="P:release of cytochrome c from mitochondria"/>
    <property type="evidence" value="ECO:0007669"/>
    <property type="project" value="TreeGrafter"/>
</dbReference>
<dbReference type="InterPro" id="IPR002475">
    <property type="entry name" value="Bcl2-like"/>
</dbReference>
<comment type="similarity">
    <text evidence="1">Belongs to the Bcl-2 family.</text>
</comment>
<dbReference type="PANTHER" id="PTHR11256">
    <property type="entry name" value="BCL-2 RELATED"/>
    <property type="match status" value="1"/>
</dbReference>
<dbReference type="GO" id="GO:0042981">
    <property type="term" value="P:regulation of apoptotic process"/>
    <property type="evidence" value="ECO:0007669"/>
    <property type="project" value="InterPro"/>
</dbReference>
<dbReference type="AlphaFoldDB" id="A0A915PVC6"/>
<dbReference type="GO" id="GO:0051400">
    <property type="term" value="F:BH domain binding"/>
    <property type="evidence" value="ECO:0007669"/>
    <property type="project" value="TreeGrafter"/>
</dbReference>
<dbReference type="PROSITE" id="PS50062">
    <property type="entry name" value="BCL2_FAMILY"/>
    <property type="match status" value="1"/>
</dbReference>
<dbReference type="Pfam" id="PF00452">
    <property type="entry name" value="Bcl-2"/>
    <property type="match status" value="1"/>
</dbReference>
<evidence type="ECO:0000256" key="3">
    <source>
        <dbReference type="SAM" id="Phobius"/>
    </source>
</evidence>
<sequence>MNAVDLVAVKGDEQCGDNDMISESADILHGNNTIQSYVADYIQFRVRLHNGFCPRLPEFPVSDDYRFRLIRAVALIFENKHAEELRNMVTALCMDGRLTFQRYVEVVECFAQDDDNEPGERLSYGRLVALIAFAGLVAVKLCEMQSFSEVSMITSYTSKFLHKRIVLTWQQDKRSWESFFDRAKVIIDRNEEEKNAQLKLKSEYRWWLSISALAIFGIFGIGAFTLMKTVLKAR</sequence>
<feature type="domain" description="Bcl-2 Bcl-2 homology region 1-3" evidence="4">
    <location>
        <begin position="70"/>
        <end position="176"/>
    </location>
</feature>
<dbReference type="SMART" id="SM00337">
    <property type="entry name" value="BCL"/>
    <property type="match status" value="1"/>
</dbReference>
<keyword evidence="3" id="KW-0812">Transmembrane</keyword>
<evidence type="ECO:0000313" key="6">
    <source>
        <dbReference type="WBParaSite" id="sdigi.contig358.g7721.t1"/>
    </source>
</evidence>
<dbReference type="GO" id="GO:0005741">
    <property type="term" value="C:mitochondrial outer membrane"/>
    <property type="evidence" value="ECO:0007669"/>
    <property type="project" value="TreeGrafter"/>
</dbReference>
<keyword evidence="3" id="KW-1133">Transmembrane helix</keyword>
<dbReference type="InterPro" id="IPR036834">
    <property type="entry name" value="Bcl-2-like_sf"/>
</dbReference>
<keyword evidence="5" id="KW-1185">Reference proteome</keyword>
<dbReference type="GO" id="GO:0097192">
    <property type="term" value="P:extrinsic apoptotic signaling pathway in absence of ligand"/>
    <property type="evidence" value="ECO:0007669"/>
    <property type="project" value="TreeGrafter"/>
</dbReference>
<feature type="transmembrane region" description="Helical" evidence="3">
    <location>
        <begin position="206"/>
        <end position="227"/>
    </location>
</feature>
<dbReference type="CDD" id="cd06845">
    <property type="entry name" value="Bcl-2_like"/>
    <property type="match status" value="1"/>
</dbReference>
<dbReference type="SUPFAM" id="SSF56854">
    <property type="entry name" value="Bcl-2 inhibitors of programmed cell death"/>
    <property type="match status" value="1"/>
</dbReference>
<evidence type="ECO:0000313" key="5">
    <source>
        <dbReference type="Proteomes" id="UP000887581"/>
    </source>
</evidence>
<dbReference type="Gene3D" id="1.10.437.10">
    <property type="entry name" value="Blc2-like"/>
    <property type="match status" value="1"/>
</dbReference>
<dbReference type="Proteomes" id="UP000887581">
    <property type="component" value="Unplaced"/>
</dbReference>
<organism evidence="5 6">
    <name type="scientific">Setaria digitata</name>
    <dbReference type="NCBI Taxonomy" id="48799"/>
    <lineage>
        <taxon>Eukaryota</taxon>
        <taxon>Metazoa</taxon>
        <taxon>Ecdysozoa</taxon>
        <taxon>Nematoda</taxon>
        <taxon>Chromadorea</taxon>
        <taxon>Rhabditida</taxon>
        <taxon>Spirurina</taxon>
        <taxon>Spiruromorpha</taxon>
        <taxon>Filarioidea</taxon>
        <taxon>Setariidae</taxon>
        <taxon>Setaria</taxon>
    </lineage>
</organism>
<protein>
    <submittedName>
        <fullName evidence="6">Bcl-2 Bcl-2 homology region 1-3 domain-containing protein</fullName>
    </submittedName>
</protein>
<keyword evidence="2" id="KW-0053">Apoptosis</keyword>
<name>A0A915PVC6_9BILA</name>
<keyword evidence="3" id="KW-0472">Membrane</keyword>
<dbReference type="WBParaSite" id="sdigi.contig358.g7721.t1">
    <property type="protein sequence ID" value="sdigi.contig358.g7721.t1"/>
    <property type="gene ID" value="sdigi.contig358.g7721"/>
</dbReference>
<evidence type="ECO:0000256" key="2">
    <source>
        <dbReference type="ARBA" id="ARBA00022703"/>
    </source>
</evidence>
<dbReference type="GO" id="GO:0008630">
    <property type="term" value="P:intrinsic apoptotic signaling pathway in response to DNA damage"/>
    <property type="evidence" value="ECO:0007669"/>
    <property type="project" value="TreeGrafter"/>
</dbReference>
<dbReference type="InterPro" id="IPR046371">
    <property type="entry name" value="Bcl-2_BH1-3"/>
</dbReference>
<proteinExistence type="inferred from homology"/>
<dbReference type="PANTHER" id="PTHR11256:SF50">
    <property type="entry name" value="APOPTOSIS REGULATOR CED-9"/>
    <property type="match status" value="1"/>
</dbReference>